<dbReference type="PATRIC" id="fig|886882.15.peg.1804"/>
<evidence type="ECO:0000313" key="5">
    <source>
        <dbReference type="Proteomes" id="UP000006868"/>
    </source>
</evidence>
<dbReference type="AlphaFoldDB" id="E3EFR5"/>
<dbReference type="RefSeq" id="WP_013370406.1">
    <property type="nucleotide sequence ID" value="NC_014622.2"/>
</dbReference>
<sequence length="347" mass="39242">MKNVGNLVNSIVDESVIKGKTYIYLISGTENSFTSGYYKIIENEVSYVSDVTVFLFEKYTNEIERIMKGKGILCIKVEAGKLMEYNIVNDMNPELFDSDVFELIMYQRYDLEPEGEESKVTLRKSLKAEKIKETLVFACYMNDMEGIKKLVANASKSNLDKVLKYHGTALQFCCKHNNLEAFRLLAEKGANVGKRALAETPLEIAFRYSSDIVNYIHTEYADIYQKEVEKKGFGIALHCKDEALLNDILELGCDVNCEKKPFPPLHNFADCNNVLGIQFLLDHGANIECRNQYKQSALHRAVSNGNAAAAEILIKYGADIQAKDDNGKTPLELARARENKTIFNMME</sequence>
<protein>
    <submittedName>
        <fullName evidence="4">Ankyrin</fullName>
    </submittedName>
</protein>
<dbReference type="Gene3D" id="1.25.40.20">
    <property type="entry name" value="Ankyrin repeat-containing domain"/>
    <property type="match status" value="2"/>
</dbReference>
<dbReference type="InterPro" id="IPR050745">
    <property type="entry name" value="Multifunctional_regulatory"/>
</dbReference>
<dbReference type="SUPFAM" id="SSF48403">
    <property type="entry name" value="Ankyrin repeat"/>
    <property type="match status" value="1"/>
</dbReference>
<dbReference type="OrthoDB" id="5622506at2"/>
<dbReference type="Pfam" id="PF12796">
    <property type="entry name" value="Ank_2"/>
    <property type="match status" value="1"/>
</dbReference>
<dbReference type="EMBL" id="CP002213">
    <property type="protein sequence ID" value="ADO55787.1"/>
    <property type="molecule type" value="Genomic_DNA"/>
</dbReference>
<dbReference type="eggNOG" id="COG0666">
    <property type="taxonomic scope" value="Bacteria"/>
</dbReference>
<dbReference type="PROSITE" id="PS50297">
    <property type="entry name" value="ANK_REP_REGION"/>
    <property type="match status" value="1"/>
</dbReference>
<name>E3EFR5_PAEPS</name>
<evidence type="ECO:0000256" key="1">
    <source>
        <dbReference type="ARBA" id="ARBA00022737"/>
    </source>
</evidence>
<evidence type="ECO:0000313" key="4">
    <source>
        <dbReference type="EMBL" id="ADO55787.1"/>
    </source>
</evidence>
<keyword evidence="1" id="KW-0677">Repeat</keyword>
<dbReference type="KEGG" id="ppm:PPSC2_08575"/>
<dbReference type="PROSITE" id="PS50088">
    <property type="entry name" value="ANK_REPEAT"/>
    <property type="match status" value="1"/>
</dbReference>
<dbReference type="PANTHER" id="PTHR24189:SF50">
    <property type="entry name" value="ANKYRIN REPEAT AND SOCS BOX PROTEIN 2"/>
    <property type="match status" value="1"/>
</dbReference>
<reference evidence="4 5" key="1">
    <citation type="journal article" date="2011" name="J. Bacteriol.">
        <title>Complete genome sequence of Paenibacillus polymyxa SC2, a strain of plant growth-promoting Rhizobacterium with broad-spectrum antimicrobial activity.</title>
        <authorList>
            <person name="Ma M."/>
            <person name="Wang C."/>
            <person name="Ding Y."/>
            <person name="Li L."/>
            <person name="Shen D."/>
            <person name="Jiang X."/>
            <person name="Guan D."/>
            <person name="Cao F."/>
            <person name="Chen H."/>
            <person name="Feng R."/>
            <person name="Wang X."/>
            <person name="Ge Y."/>
            <person name="Yao L."/>
            <person name="Bing X."/>
            <person name="Yang X."/>
            <person name="Li J."/>
            <person name="Du B."/>
        </authorList>
    </citation>
    <scope>NUCLEOTIDE SEQUENCE [LARGE SCALE GENOMIC DNA]</scope>
    <source>
        <strain evidence="4 5">SC2</strain>
    </source>
</reference>
<keyword evidence="2 3" id="KW-0040">ANK repeat</keyword>
<dbReference type="SMART" id="SM00248">
    <property type="entry name" value="ANK"/>
    <property type="match status" value="4"/>
</dbReference>
<feature type="repeat" description="ANK" evidence="3">
    <location>
        <begin position="293"/>
        <end position="325"/>
    </location>
</feature>
<accession>E3EFR5</accession>
<gene>
    <name evidence="4" type="primary">ank</name>
    <name evidence="4" type="ORF">PPSC2_08575</name>
</gene>
<proteinExistence type="predicted"/>
<dbReference type="Pfam" id="PF13857">
    <property type="entry name" value="Ank_5"/>
    <property type="match status" value="1"/>
</dbReference>
<dbReference type="HOGENOM" id="CLU_798874_0_0_9"/>
<dbReference type="Proteomes" id="UP000006868">
    <property type="component" value="Chromosome"/>
</dbReference>
<dbReference type="PANTHER" id="PTHR24189">
    <property type="entry name" value="MYOTROPHIN"/>
    <property type="match status" value="1"/>
</dbReference>
<evidence type="ECO:0000256" key="3">
    <source>
        <dbReference type="PROSITE-ProRule" id="PRU00023"/>
    </source>
</evidence>
<dbReference type="InterPro" id="IPR002110">
    <property type="entry name" value="Ankyrin_rpt"/>
</dbReference>
<organism evidence="4 5">
    <name type="scientific">Paenibacillus polymyxa (strain SC2)</name>
    <name type="common">Bacillus polymyxa</name>
    <dbReference type="NCBI Taxonomy" id="886882"/>
    <lineage>
        <taxon>Bacteria</taxon>
        <taxon>Bacillati</taxon>
        <taxon>Bacillota</taxon>
        <taxon>Bacilli</taxon>
        <taxon>Bacillales</taxon>
        <taxon>Paenibacillaceae</taxon>
        <taxon>Paenibacillus</taxon>
    </lineage>
</organism>
<evidence type="ECO:0000256" key="2">
    <source>
        <dbReference type="ARBA" id="ARBA00023043"/>
    </source>
</evidence>
<dbReference type="InterPro" id="IPR036770">
    <property type="entry name" value="Ankyrin_rpt-contain_sf"/>
</dbReference>